<evidence type="ECO:0000313" key="1">
    <source>
        <dbReference type="EMBL" id="VDM38321.1"/>
    </source>
</evidence>
<dbReference type="AlphaFoldDB" id="A0A183UET0"/>
<accession>A0A183UET0</accession>
<evidence type="ECO:0000313" key="2">
    <source>
        <dbReference type="Proteomes" id="UP000050794"/>
    </source>
</evidence>
<gene>
    <name evidence="1" type="ORF">TCNE_LOCUS7000</name>
</gene>
<dbReference type="WBParaSite" id="TCNE_0000700001-mRNA-1">
    <property type="protein sequence ID" value="TCNE_0000700001-mRNA-1"/>
    <property type="gene ID" value="TCNE_0000700001"/>
</dbReference>
<keyword evidence="2" id="KW-1185">Reference proteome</keyword>
<evidence type="ECO:0000313" key="3">
    <source>
        <dbReference type="WBParaSite" id="TCNE_0000700001-mRNA-1"/>
    </source>
</evidence>
<sequence>MSIREHCNAKRKNARLTHCATEVILTAAAAEDKGRRKRECFRRRYHPMKTSMHIFKHKTPSGRHCCEEVDERCVFNVNSTEQFAEQRNHGRA</sequence>
<name>A0A183UET0_TOXCA</name>
<reference evidence="3" key="1">
    <citation type="submission" date="2016-06" db="UniProtKB">
        <authorList>
            <consortium name="WormBaseParasite"/>
        </authorList>
    </citation>
    <scope>IDENTIFICATION</scope>
</reference>
<dbReference type="EMBL" id="UYWY01019594">
    <property type="protein sequence ID" value="VDM38321.1"/>
    <property type="molecule type" value="Genomic_DNA"/>
</dbReference>
<protein>
    <submittedName>
        <fullName evidence="1 3">Uncharacterized protein</fullName>
    </submittedName>
</protein>
<organism evidence="2 3">
    <name type="scientific">Toxocara canis</name>
    <name type="common">Canine roundworm</name>
    <dbReference type="NCBI Taxonomy" id="6265"/>
    <lineage>
        <taxon>Eukaryota</taxon>
        <taxon>Metazoa</taxon>
        <taxon>Ecdysozoa</taxon>
        <taxon>Nematoda</taxon>
        <taxon>Chromadorea</taxon>
        <taxon>Rhabditida</taxon>
        <taxon>Spirurina</taxon>
        <taxon>Ascaridomorpha</taxon>
        <taxon>Ascaridoidea</taxon>
        <taxon>Toxocaridae</taxon>
        <taxon>Toxocara</taxon>
    </lineage>
</organism>
<dbReference type="Proteomes" id="UP000050794">
    <property type="component" value="Unassembled WGS sequence"/>
</dbReference>
<proteinExistence type="predicted"/>
<reference evidence="1 2" key="2">
    <citation type="submission" date="2018-11" db="EMBL/GenBank/DDBJ databases">
        <authorList>
            <consortium name="Pathogen Informatics"/>
        </authorList>
    </citation>
    <scope>NUCLEOTIDE SEQUENCE [LARGE SCALE GENOMIC DNA]</scope>
</reference>